<dbReference type="InParanoid" id="A0A1D3D8E6"/>
<evidence type="ECO:0000313" key="6">
    <source>
        <dbReference type="EMBL" id="OEH79698.1"/>
    </source>
</evidence>
<name>A0A1D3D8E6_9EIME</name>
<dbReference type="PRINTS" id="PR00387">
    <property type="entry name" value="PDIESTERASE1"/>
</dbReference>
<feature type="binding site" evidence="3">
    <location>
        <position position="563"/>
    </location>
    <ligand>
        <name>Zn(2+)</name>
        <dbReference type="ChEBI" id="CHEBI:29105"/>
        <label>1</label>
    </ligand>
</feature>
<keyword evidence="4" id="KW-0812">Transmembrane</keyword>
<dbReference type="VEuPathDB" id="ToxoDB:LOC34623674"/>
<dbReference type="PROSITE" id="PS51845">
    <property type="entry name" value="PDEASE_I_2"/>
    <property type="match status" value="1"/>
</dbReference>
<dbReference type="GO" id="GO:0004114">
    <property type="term" value="F:3',5'-cyclic-nucleotide phosphodiesterase activity"/>
    <property type="evidence" value="ECO:0007669"/>
    <property type="project" value="InterPro"/>
</dbReference>
<gene>
    <name evidence="6" type="ORF">cyc_07785</name>
</gene>
<evidence type="ECO:0000313" key="7">
    <source>
        <dbReference type="Proteomes" id="UP000095192"/>
    </source>
</evidence>
<accession>A0A1D3D8E6</accession>
<keyword evidence="4" id="KW-0472">Membrane</keyword>
<reference evidence="6 7" key="1">
    <citation type="journal article" date="2016" name="BMC Genomics">
        <title>Comparative genomics reveals Cyclospora cayetanensis possesses coccidia-like metabolism and invasion components but unique surface antigens.</title>
        <authorList>
            <person name="Liu S."/>
            <person name="Wang L."/>
            <person name="Zheng H."/>
            <person name="Xu Z."/>
            <person name="Roellig D.M."/>
            <person name="Li N."/>
            <person name="Frace M.A."/>
            <person name="Tang K."/>
            <person name="Arrowood M.J."/>
            <person name="Moss D.M."/>
            <person name="Zhang L."/>
            <person name="Feng Y."/>
            <person name="Xiao L."/>
        </authorList>
    </citation>
    <scope>NUCLEOTIDE SEQUENCE [LARGE SCALE GENOMIC DNA]</scope>
    <source>
        <strain evidence="6 7">CHN_HEN01</strain>
    </source>
</reference>
<feature type="transmembrane region" description="Helical" evidence="4">
    <location>
        <begin position="189"/>
        <end position="208"/>
    </location>
</feature>
<feature type="transmembrane region" description="Helical" evidence="4">
    <location>
        <begin position="123"/>
        <end position="145"/>
    </location>
</feature>
<dbReference type="VEuPathDB" id="ToxoDB:LOC34623673"/>
<feature type="transmembrane region" description="Helical" evidence="4">
    <location>
        <begin position="283"/>
        <end position="304"/>
    </location>
</feature>
<evidence type="ECO:0000256" key="3">
    <source>
        <dbReference type="PIRSR" id="PIRSR623088-3"/>
    </source>
</evidence>
<dbReference type="Gene3D" id="1.10.1300.10">
    <property type="entry name" value="3'5'-cyclic nucleotide phosphodiesterase, catalytic domain"/>
    <property type="match status" value="2"/>
</dbReference>
<evidence type="ECO:0000256" key="4">
    <source>
        <dbReference type="SAM" id="Phobius"/>
    </source>
</evidence>
<dbReference type="AlphaFoldDB" id="A0A1D3D8E6"/>
<organism evidence="6 7">
    <name type="scientific">Cyclospora cayetanensis</name>
    <dbReference type="NCBI Taxonomy" id="88456"/>
    <lineage>
        <taxon>Eukaryota</taxon>
        <taxon>Sar</taxon>
        <taxon>Alveolata</taxon>
        <taxon>Apicomplexa</taxon>
        <taxon>Conoidasida</taxon>
        <taxon>Coccidia</taxon>
        <taxon>Eucoccidiorida</taxon>
        <taxon>Eimeriorina</taxon>
        <taxon>Eimeriidae</taxon>
        <taxon>Cyclospora</taxon>
    </lineage>
</organism>
<evidence type="ECO:0000256" key="1">
    <source>
        <dbReference type="ARBA" id="ARBA00022723"/>
    </source>
</evidence>
<keyword evidence="7" id="KW-1185">Reference proteome</keyword>
<evidence type="ECO:0000259" key="5">
    <source>
        <dbReference type="PROSITE" id="PS51845"/>
    </source>
</evidence>
<proteinExistence type="predicted"/>
<dbReference type="SUPFAM" id="SSF109604">
    <property type="entry name" value="HD-domain/PDEase-like"/>
    <property type="match status" value="1"/>
</dbReference>
<sequence length="642" mass="72223">MQKLAFWPTPAKARRACAFTRPTRMTPKARARLSTKVSASFVAPALMTFCIKVILTLPEDPYSIAELQATYESITPIREGGWANEAWTSETAFILKEKAKTNREKPEGKPTSRVERSAHYRNILATFAAVGLMAVDVGSTTGAWIDGAIMQDTFICASDLACLAISVIFCMSSALAFRIPFVRRDMEYASYVISTAAILPKCLSVLWWKSGLYSESYFETHRDNVSQTVGLHLDHEHPSDPNDSVISHLAVVYAELHLEGSVQSTVVLIIVLFDVWTTTRFFIASWLLILNVLIGTMPVLYGAFQLPETFFTNVQEALILPAVGVDLDFDPLELERLHGDGRSSVLLATNTPLLSSLASEWGCDESVLRGFLLHIDGLYQKQPYHNFKHGALVAHTMSVLCRSLDISKRSILFNDASVLENFHCSLTFRVLNDSSCNLFALLSDAELVCTVLLFAMLAQEAREVRSKIIELILATDMRTHFEFLNRFRTIRGSEQFNFKKNEDDRWYAISDETRLHTFVKLLGEPAVFVSIRQENSAIDRADVRISVTPMRRLAAELCMRASDIGHGALKWKQHFEWTARATTEFYLQGDEESRLGRTMSPLCDRETHAQLATSQLGFLRHVVRPLFVELDAIEKQKTMQVA</sequence>
<keyword evidence="2" id="KW-0378">Hydrolase</keyword>
<dbReference type="InterPro" id="IPR023088">
    <property type="entry name" value="PDEase"/>
</dbReference>
<feature type="transmembrane region" description="Helical" evidence="4">
    <location>
        <begin position="260"/>
        <end position="276"/>
    </location>
</feature>
<dbReference type="Proteomes" id="UP000095192">
    <property type="component" value="Unassembled WGS sequence"/>
</dbReference>
<evidence type="ECO:0000256" key="2">
    <source>
        <dbReference type="ARBA" id="ARBA00022801"/>
    </source>
</evidence>
<comment type="caution">
    <text evidence="6">The sequence shown here is derived from an EMBL/GenBank/DDBJ whole genome shotgun (WGS) entry which is preliminary data.</text>
</comment>
<dbReference type="EMBL" id="JROU02000303">
    <property type="protein sequence ID" value="OEH79698.1"/>
    <property type="molecule type" value="Genomic_DNA"/>
</dbReference>
<dbReference type="GO" id="GO:0007165">
    <property type="term" value="P:signal transduction"/>
    <property type="evidence" value="ECO:0007669"/>
    <property type="project" value="InterPro"/>
</dbReference>
<dbReference type="InterPro" id="IPR002073">
    <property type="entry name" value="PDEase_catalytic_dom"/>
</dbReference>
<dbReference type="GO" id="GO:0046872">
    <property type="term" value="F:metal ion binding"/>
    <property type="evidence" value="ECO:0007669"/>
    <property type="project" value="UniProtKB-KW"/>
</dbReference>
<dbReference type="InterPro" id="IPR036971">
    <property type="entry name" value="PDEase_catalytic_dom_sf"/>
</dbReference>
<protein>
    <recommendedName>
        <fullName evidence="5">PDEase domain-containing protein</fullName>
    </recommendedName>
</protein>
<dbReference type="PANTHER" id="PTHR11347">
    <property type="entry name" value="CYCLIC NUCLEOTIDE PHOSPHODIESTERASE"/>
    <property type="match status" value="1"/>
</dbReference>
<feature type="transmembrane region" description="Helical" evidence="4">
    <location>
        <begin position="157"/>
        <end position="177"/>
    </location>
</feature>
<dbReference type="VEuPathDB" id="ToxoDB:cyc_07785"/>
<feature type="domain" description="PDEase" evidence="5">
    <location>
        <begin position="410"/>
        <end position="642"/>
    </location>
</feature>
<dbReference type="Pfam" id="PF00233">
    <property type="entry name" value="PDEase_I"/>
    <property type="match status" value="1"/>
</dbReference>
<keyword evidence="1 3" id="KW-0479">Metal-binding</keyword>
<keyword evidence="4" id="KW-1133">Transmembrane helix</keyword>